<dbReference type="EMBL" id="HBIX01029533">
    <property type="protein sequence ID" value="CAE0727039.1"/>
    <property type="molecule type" value="Transcribed_RNA"/>
</dbReference>
<evidence type="ECO:0000256" key="1">
    <source>
        <dbReference type="SAM" id="MobiDB-lite"/>
    </source>
</evidence>
<proteinExistence type="predicted"/>
<feature type="region of interest" description="Disordered" evidence="1">
    <location>
        <begin position="259"/>
        <end position="287"/>
    </location>
</feature>
<dbReference type="Pfam" id="PF12796">
    <property type="entry name" value="Ank_2"/>
    <property type="match status" value="1"/>
</dbReference>
<dbReference type="GO" id="GO:0006139">
    <property type="term" value="P:nucleobase-containing compound metabolic process"/>
    <property type="evidence" value="ECO:0007669"/>
    <property type="project" value="InterPro"/>
</dbReference>
<feature type="compositionally biased region" description="Basic and acidic residues" evidence="1">
    <location>
        <begin position="1"/>
        <end position="32"/>
    </location>
</feature>
<name>A0A6V0CH72_9STRA</name>
<dbReference type="InterPro" id="IPR036770">
    <property type="entry name" value="Ankyrin_rpt-contain_sf"/>
</dbReference>
<feature type="region of interest" description="Disordered" evidence="1">
    <location>
        <begin position="354"/>
        <end position="407"/>
    </location>
</feature>
<dbReference type="PANTHER" id="PTHR47765:SF2">
    <property type="entry name" value="EXONUCLEASE MUT-7 HOMOLOG"/>
    <property type="match status" value="1"/>
</dbReference>
<reference evidence="4" key="1">
    <citation type="submission" date="2021-01" db="EMBL/GenBank/DDBJ databases">
        <authorList>
            <person name="Corre E."/>
            <person name="Pelletier E."/>
            <person name="Niang G."/>
            <person name="Scheremetjew M."/>
            <person name="Finn R."/>
            <person name="Kale V."/>
            <person name="Holt S."/>
            <person name="Cochrane G."/>
            <person name="Meng A."/>
            <person name="Brown T."/>
            <person name="Cohen L."/>
        </authorList>
    </citation>
    <scope>NUCLEOTIDE SEQUENCE</scope>
    <source>
        <strain evidence="4">10249 10 AB</strain>
    </source>
</reference>
<sequence length="996" mass="111791">MSGSEIRKLKQEERKDQREAKKDRLKEYRSFNDDDDGMGIVNKAKLFRTTARKKGRIKEMELLIREALDRGEFKKLMEIPDEQGPRTNIDKNALHICAWRGDIETVVRLVELSNRHCPELDVVNLVSKGPGNYGKTPIFYALTQCRDDVVRYLVSKDGGAADLLVVNNKGQTPCSIAHSHVNEETQQMLYRIEAEQLRQRRRELVLAASKSSSGCTNTSTSSLFVNYRAGVHSDCKLYGDLDPRFPIDDDNRYYASDAAVADEGGNDNDDVNNNGSDKGRWARKNNNGYDPKIFVGKDYMNRTDDLTDQIKEYEASVRLAPEESVIEGIPTVFSPRSLRPTVRWWNRDDKSLAAANNNSDNNSSDAAGQVTFTQSRSRGSTTTKPGRSKETDERQNRKGNVKVSKFSERRREDIESLELVSIQDCIGSGVCNSSSNADDNNVDDSNYNGSVLLVDNAESLSRFEAEIDECLFELKEDMESRNALADADVEQGSRTFGHDETILLKYAWGLDCEWKPGPECGLDSPVSTLQLGTRKKAFLIDLQTICGNSKRLDNDDVDKNSMQTDLDRILLKLFRNPNTPLVGFGVVQDLSKLAASFPHFKSCSEFAAVMDLQSISSVIYNTKRDRRILSSLQKMTAALLNKRLDKSQQVSDWSQRPLSTEQVSYAMLDAAIIPLLLTNIVEDSEVAERYNGQFFNAHKNLLSTVRYTPVQPCEEGFMYEVSFGSIKSTLGKAFARQSWPTKMKLEEPEPPKLVPCRRIQISDDGSFSTITTPTVTKKERAHLRKIGGMANGRTRPKPIPLKSLVGNLENVPIPGIFLGYTKESCAFRVVGHELFKTIPEGTYIGFNRRAGVVETSNAWILFCNFGGEKAFSEFSDNGRQLSFRVSSTAQSGRSSESCLYREMVSYSQLKSTTTIHQQDTTNEKKILLFARESTRTKYMYCGFCSCTDVIPLDSDKATLVLTLEDYDELMNPDLRISSDFELLVRGCQSDGGVRAI</sequence>
<dbReference type="Gene3D" id="3.30.420.10">
    <property type="entry name" value="Ribonuclease H-like superfamily/Ribonuclease H"/>
    <property type="match status" value="1"/>
</dbReference>
<dbReference type="InterPro" id="IPR036397">
    <property type="entry name" value="RNaseH_sf"/>
</dbReference>
<dbReference type="AlphaFoldDB" id="A0A6V0CH72"/>
<organism evidence="4">
    <name type="scientific">Pseudo-nitzschia australis</name>
    <dbReference type="NCBI Taxonomy" id="44445"/>
    <lineage>
        <taxon>Eukaryota</taxon>
        <taxon>Sar</taxon>
        <taxon>Stramenopiles</taxon>
        <taxon>Ochrophyta</taxon>
        <taxon>Bacillariophyta</taxon>
        <taxon>Bacillariophyceae</taxon>
        <taxon>Bacillariophycidae</taxon>
        <taxon>Bacillariales</taxon>
        <taxon>Bacillariaceae</taxon>
        <taxon>Pseudo-nitzschia</taxon>
    </lineage>
</organism>
<dbReference type="InterPro" id="IPR002562">
    <property type="entry name" value="3'-5'_exonuclease_dom"/>
</dbReference>
<dbReference type="Pfam" id="PF01612">
    <property type="entry name" value="DNA_pol_A_exo1"/>
    <property type="match status" value="1"/>
</dbReference>
<evidence type="ECO:0000259" key="2">
    <source>
        <dbReference type="Pfam" id="PF01612"/>
    </source>
</evidence>
<dbReference type="SUPFAM" id="SSF53098">
    <property type="entry name" value="Ribonuclease H-like"/>
    <property type="match status" value="1"/>
</dbReference>
<feature type="compositionally biased region" description="Basic and acidic residues" evidence="1">
    <location>
        <begin position="387"/>
        <end position="396"/>
    </location>
</feature>
<feature type="domain" description="3'-5' exonuclease" evidence="2">
    <location>
        <begin position="509"/>
        <end position="673"/>
    </location>
</feature>
<protein>
    <recommendedName>
        <fullName evidence="2">3'-5' exonuclease domain-containing protein</fullName>
    </recommendedName>
</protein>
<dbReference type="EMBL" id="HBIX01029532">
    <property type="protein sequence ID" value="CAE0727038.1"/>
    <property type="molecule type" value="Transcribed_RNA"/>
</dbReference>
<gene>
    <name evidence="3" type="ORF">PAUS00366_LOCUS19798</name>
    <name evidence="4" type="ORF">PAUS00366_LOCUS19799</name>
</gene>
<feature type="region of interest" description="Disordered" evidence="1">
    <location>
        <begin position="1"/>
        <end position="33"/>
    </location>
</feature>
<dbReference type="SUPFAM" id="SSF48403">
    <property type="entry name" value="Ankyrin repeat"/>
    <property type="match status" value="1"/>
</dbReference>
<dbReference type="Gene3D" id="1.25.40.20">
    <property type="entry name" value="Ankyrin repeat-containing domain"/>
    <property type="match status" value="1"/>
</dbReference>
<dbReference type="PANTHER" id="PTHR47765">
    <property type="entry name" value="3'-5' EXONUCLEASE DOMAIN-CONTAINING PROTEIN"/>
    <property type="match status" value="1"/>
</dbReference>
<dbReference type="SMART" id="SM00248">
    <property type="entry name" value="ANK"/>
    <property type="match status" value="2"/>
</dbReference>
<accession>A0A6V0CH72</accession>
<evidence type="ECO:0000313" key="3">
    <source>
        <dbReference type="EMBL" id="CAE0727038.1"/>
    </source>
</evidence>
<feature type="compositionally biased region" description="Polar residues" evidence="1">
    <location>
        <begin position="370"/>
        <end position="385"/>
    </location>
</feature>
<dbReference type="InterPro" id="IPR002110">
    <property type="entry name" value="Ankyrin_rpt"/>
</dbReference>
<dbReference type="InterPro" id="IPR052408">
    <property type="entry name" value="Exonuclease_MUT-7-like"/>
</dbReference>
<evidence type="ECO:0000313" key="4">
    <source>
        <dbReference type="EMBL" id="CAE0727039.1"/>
    </source>
</evidence>
<dbReference type="InterPro" id="IPR012337">
    <property type="entry name" value="RNaseH-like_sf"/>
</dbReference>
<feature type="compositionally biased region" description="Low complexity" evidence="1">
    <location>
        <begin position="354"/>
        <end position="367"/>
    </location>
</feature>
<dbReference type="GO" id="GO:0008408">
    <property type="term" value="F:3'-5' exonuclease activity"/>
    <property type="evidence" value="ECO:0007669"/>
    <property type="project" value="InterPro"/>
</dbReference>
<dbReference type="GO" id="GO:0003676">
    <property type="term" value="F:nucleic acid binding"/>
    <property type="evidence" value="ECO:0007669"/>
    <property type="project" value="InterPro"/>
</dbReference>